<sequence>MQKRWKNSSILLNKDERRRTIFPDGIFAMDETAVWFDCPDNRCIEKKGAKDVTVATTRHDKMRVTAPDVSWNKPFKERIRHFYNTWMSNDAEKAFTLAGNPKAPALHVVLDWIHRSWQEISKDVIIKSFEVCGLTTPLDGTGDEKIACFKPEGAIGPIGTKFLREFRENETVKDGQNDHEEAGLSDDDGDVELDGVGDNDEFFICISPCHTTSVNYKIRLQLFKSIELKFESVNERTKEQMTLVKEGERGKDNVVWLLERCKIVGMAMTVQWEDENLNNVHFMFSEASCIG</sequence>
<protein>
    <recommendedName>
        <fullName evidence="4">DDE-1 domain-containing protein</fullName>
    </recommendedName>
</protein>
<dbReference type="Proteomes" id="UP001620626">
    <property type="component" value="Unassembled WGS sequence"/>
</dbReference>
<name>A0ABD2M8P3_9BILA</name>
<proteinExistence type="predicted"/>
<evidence type="ECO:0008006" key="4">
    <source>
        <dbReference type="Google" id="ProtNLM"/>
    </source>
</evidence>
<accession>A0ABD2M8P3</accession>
<gene>
    <name evidence="2" type="ORF">niasHT_004938</name>
</gene>
<organism evidence="2 3">
    <name type="scientific">Heterodera trifolii</name>
    <dbReference type="NCBI Taxonomy" id="157864"/>
    <lineage>
        <taxon>Eukaryota</taxon>
        <taxon>Metazoa</taxon>
        <taxon>Ecdysozoa</taxon>
        <taxon>Nematoda</taxon>
        <taxon>Chromadorea</taxon>
        <taxon>Rhabditida</taxon>
        <taxon>Tylenchina</taxon>
        <taxon>Tylenchomorpha</taxon>
        <taxon>Tylenchoidea</taxon>
        <taxon>Heteroderidae</taxon>
        <taxon>Heteroderinae</taxon>
        <taxon>Heterodera</taxon>
    </lineage>
</organism>
<evidence type="ECO:0000313" key="3">
    <source>
        <dbReference type="Proteomes" id="UP001620626"/>
    </source>
</evidence>
<comment type="caution">
    <text evidence="2">The sequence shown here is derived from an EMBL/GenBank/DDBJ whole genome shotgun (WGS) entry which is preliminary data.</text>
</comment>
<dbReference type="EMBL" id="JBICBT010000085">
    <property type="protein sequence ID" value="KAL3123844.1"/>
    <property type="molecule type" value="Genomic_DNA"/>
</dbReference>
<keyword evidence="3" id="KW-1185">Reference proteome</keyword>
<reference evidence="2 3" key="1">
    <citation type="submission" date="2024-10" db="EMBL/GenBank/DDBJ databases">
        <authorList>
            <person name="Kim D."/>
        </authorList>
    </citation>
    <scope>NUCLEOTIDE SEQUENCE [LARGE SCALE GENOMIC DNA]</scope>
    <source>
        <strain evidence="2">BH-2024</strain>
    </source>
</reference>
<evidence type="ECO:0000313" key="2">
    <source>
        <dbReference type="EMBL" id="KAL3123844.1"/>
    </source>
</evidence>
<feature type="compositionally biased region" description="Basic and acidic residues" evidence="1">
    <location>
        <begin position="170"/>
        <end position="182"/>
    </location>
</feature>
<feature type="region of interest" description="Disordered" evidence="1">
    <location>
        <begin position="170"/>
        <end position="190"/>
    </location>
</feature>
<dbReference type="AlphaFoldDB" id="A0ABD2M8P3"/>
<evidence type="ECO:0000256" key="1">
    <source>
        <dbReference type="SAM" id="MobiDB-lite"/>
    </source>
</evidence>